<dbReference type="PANTHER" id="PTHR11106">
    <property type="entry name" value="GANGLIOSIDE INDUCED DIFFERENTIATION ASSOCIATED PROTEIN 2-RELATED"/>
    <property type="match status" value="1"/>
</dbReference>
<reference evidence="2" key="1">
    <citation type="submission" date="2019-05" db="EMBL/GenBank/DDBJ databases">
        <title>Annotation for the trematode Fasciolopsis buski.</title>
        <authorList>
            <person name="Choi Y.-J."/>
        </authorList>
    </citation>
    <scope>NUCLEOTIDE SEQUENCE</scope>
    <source>
        <strain evidence="2">HT</strain>
        <tissue evidence="2">Whole worm</tissue>
    </source>
</reference>
<organism evidence="2 3">
    <name type="scientific">Fasciolopsis buskii</name>
    <dbReference type="NCBI Taxonomy" id="27845"/>
    <lineage>
        <taxon>Eukaryota</taxon>
        <taxon>Metazoa</taxon>
        <taxon>Spiralia</taxon>
        <taxon>Lophotrochozoa</taxon>
        <taxon>Platyhelminthes</taxon>
        <taxon>Trematoda</taxon>
        <taxon>Digenea</taxon>
        <taxon>Plagiorchiida</taxon>
        <taxon>Echinostomata</taxon>
        <taxon>Echinostomatoidea</taxon>
        <taxon>Fasciolidae</taxon>
        <taxon>Fasciolopsis</taxon>
    </lineage>
</organism>
<proteinExistence type="predicted"/>
<dbReference type="AlphaFoldDB" id="A0A8E0S3S7"/>
<gene>
    <name evidence="2" type="ORF">FBUS_07328</name>
</gene>
<dbReference type="SUPFAM" id="SSF52949">
    <property type="entry name" value="Macro domain-like"/>
    <property type="match status" value="1"/>
</dbReference>
<evidence type="ECO:0000313" key="2">
    <source>
        <dbReference type="EMBL" id="KAA0197209.1"/>
    </source>
</evidence>
<dbReference type="InterPro" id="IPR043472">
    <property type="entry name" value="Macro_dom-like"/>
</dbReference>
<dbReference type="Gene3D" id="3.40.220.10">
    <property type="entry name" value="Leucine Aminopeptidase, subunit E, domain 1"/>
    <property type="match status" value="1"/>
</dbReference>
<accession>A0A8E0S3S7</accession>
<keyword evidence="3" id="KW-1185">Reference proteome</keyword>
<dbReference type="EMBL" id="LUCM01002530">
    <property type="protein sequence ID" value="KAA0197209.1"/>
    <property type="molecule type" value="Genomic_DNA"/>
</dbReference>
<dbReference type="PROSITE" id="PS51154">
    <property type="entry name" value="MACRO"/>
    <property type="match status" value="1"/>
</dbReference>
<comment type="caution">
    <text evidence="2">The sequence shown here is derived from an EMBL/GenBank/DDBJ whole genome shotgun (WGS) entry which is preliminary data.</text>
</comment>
<dbReference type="InterPro" id="IPR002589">
    <property type="entry name" value="Macro_dom"/>
</dbReference>
<feature type="domain" description="Macro" evidence="1">
    <location>
        <begin position="1"/>
        <end position="100"/>
    </location>
</feature>
<sequence>MLSPLPDIIHCVGPVGEKPAVLQSTYRCALELCTSHSLKSIAFPCISTGVYGYPPRAAAEVAISTVLSYLSAHKDIERVIFCVFLPEDYEIYKEQIPKHLARYSVTSQ</sequence>
<dbReference type="PANTHER" id="PTHR11106:SF27">
    <property type="entry name" value="MACRO DOMAIN-CONTAINING PROTEIN"/>
    <property type="match status" value="1"/>
</dbReference>
<evidence type="ECO:0000259" key="1">
    <source>
        <dbReference type="PROSITE" id="PS51154"/>
    </source>
</evidence>
<dbReference type="Pfam" id="PF01661">
    <property type="entry name" value="Macro"/>
    <property type="match status" value="1"/>
</dbReference>
<protein>
    <submittedName>
        <fullName evidence="2">Appr-1-p processing enzyme family protein</fullName>
    </submittedName>
</protein>
<name>A0A8E0S3S7_9TREM</name>
<dbReference type="Proteomes" id="UP000728185">
    <property type="component" value="Unassembled WGS sequence"/>
</dbReference>
<evidence type="ECO:0000313" key="3">
    <source>
        <dbReference type="Proteomes" id="UP000728185"/>
    </source>
</evidence>
<dbReference type="OrthoDB" id="6260137at2759"/>